<keyword evidence="2" id="KW-1185">Reference proteome</keyword>
<dbReference type="AlphaFoldDB" id="A0A918UAI6"/>
<comment type="caution">
    <text evidence="1">The sequence shown here is derived from an EMBL/GenBank/DDBJ whole genome shotgun (WGS) entry which is preliminary data.</text>
</comment>
<gene>
    <name evidence="1" type="ORF">GCM10010358_80710</name>
</gene>
<proteinExistence type="predicted"/>
<name>A0A918UAI6_9ACTN</name>
<dbReference type="RefSeq" id="WP_190195219.1">
    <property type="nucleotide sequence ID" value="NZ_BMVU01000113.1"/>
</dbReference>
<reference evidence="1" key="2">
    <citation type="submission" date="2020-09" db="EMBL/GenBank/DDBJ databases">
        <authorList>
            <person name="Sun Q."/>
            <person name="Ohkuma M."/>
        </authorList>
    </citation>
    <scope>NUCLEOTIDE SEQUENCE</scope>
    <source>
        <strain evidence="1">JCM 4790</strain>
    </source>
</reference>
<dbReference type="EMBL" id="BMVU01000113">
    <property type="protein sequence ID" value="GGY16962.1"/>
    <property type="molecule type" value="Genomic_DNA"/>
</dbReference>
<evidence type="ECO:0000313" key="2">
    <source>
        <dbReference type="Proteomes" id="UP000619244"/>
    </source>
</evidence>
<reference evidence="1" key="1">
    <citation type="journal article" date="2014" name="Int. J. Syst. Evol. Microbiol.">
        <title>Complete genome sequence of Corynebacterium casei LMG S-19264T (=DSM 44701T), isolated from a smear-ripened cheese.</title>
        <authorList>
            <consortium name="US DOE Joint Genome Institute (JGI-PGF)"/>
            <person name="Walter F."/>
            <person name="Albersmeier A."/>
            <person name="Kalinowski J."/>
            <person name="Ruckert C."/>
        </authorList>
    </citation>
    <scope>NUCLEOTIDE SEQUENCE</scope>
    <source>
        <strain evidence="1">JCM 4790</strain>
    </source>
</reference>
<organism evidence="1 2">
    <name type="scientific">Streptomyces minutiscleroticus</name>
    <dbReference type="NCBI Taxonomy" id="68238"/>
    <lineage>
        <taxon>Bacteria</taxon>
        <taxon>Bacillati</taxon>
        <taxon>Actinomycetota</taxon>
        <taxon>Actinomycetes</taxon>
        <taxon>Kitasatosporales</taxon>
        <taxon>Streptomycetaceae</taxon>
        <taxon>Streptomyces</taxon>
    </lineage>
</organism>
<sequence>MDSPDDGARRRSLLIASLTVVAADASAQMAWVDQYQMVTDEIALDFEHAFRCARGSSTDLDQDVLAYLSAIDVIFDDMSGQGQADCWSSEAVAADLRWSEARTLARQALLALVGAWCLPIPKLRTIE</sequence>
<protein>
    <submittedName>
        <fullName evidence="1">Uncharacterized protein</fullName>
    </submittedName>
</protein>
<evidence type="ECO:0000313" key="1">
    <source>
        <dbReference type="EMBL" id="GGY16962.1"/>
    </source>
</evidence>
<accession>A0A918UAI6</accession>
<dbReference type="Proteomes" id="UP000619244">
    <property type="component" value="Unassembled WGS sequence"/>
</dbReference>